<dbReference type="OrthoDB" id="2575000at2759"/>
<keyword evidence="3" id="KW-1185">Reference proteome</keyword>
<feature type="transmembrane region" description="Helical" evidence="1">
    <location>
        <begin position="159"/>
        <end position="180"/>
    </location>
</feature>
<evidence type="ECO:0000313" key="2">
    <source>
        <dbReference type="EMBL" id="KZT44335.1"/>
    </source>
</evidence>
<dbReference type="EMBL" id="KV428004">
    <property type="protein sequence ID" value="KZT44335.1"/>
    <property type="molecule type" value="Genomic_DNA"/>
</dbReference>
<name>A0A166J3P4_9AGAM</name>
<evidence type="ECO:0000256" key="1">
    <source>
        <dbReference type="SAM" id="Phobius"/>
    </source>
</evidence>
<gene>
    <name evidence="2" type="ORF">SISSUDRAFT_1038839</name>
</gene>
<keyword evidence="1" id="KW-0472">Membrane</keyword>
<keyword evidence="1" id="KW-0812">Transmembrane</keyword>
<dbReference type="Proteomes" id="UP000076798">
    <property type="component" value="Unassembled WGS sequence"/>
</dbReference>
<sequence length="237" mass="24966">MISNLSAAATSFLAPLLSLASLILALLAFLAPVVVLHSNVALVTVSPSSALFNTTPSAPGSIDGPTIRLGVLGSCSQPHNSAPINCSVPSLSPIYDVSVLPSNVPDVLTSPTTATPGFILFSLVLAVLFFILFTLTMLRERLGKLANVLNKPFFGRFTAWLGVLMFMIGLTSYLVLRMWFGKMVDDFNQNIIGQGSGGPQLIASTGNGFTLIWVSYSFSAVPVVCALMKLQLTAGGK</sequence>
<feature type="transmembrane region" description="Helical" evidence="1">
    <location>
        <begin position="118"/>
        <end position="138"/>
    </location>
</feature>
<dbReference type="AlphaFoldDB" id="A0A166J3P4"/>
<reference evidence="2 3" key="1">
    <citation type="journal article" date="2016" name="Mol. Biol. Evol.">
        <title>Comparative Genomics of Early-Diverging Mushroom-Forming Fungi Provides Insights into the Origins of Lignocellulose Decay Capabilities.</title>
        <authorList>
            <person name="Nagy L.G."/>
            <person name="Riley R."/>
            <person name="Tritt A."/>
            <person name="Adam C."/>
            <person name="Daum C."/>
            <person name="Floudas D."/>
            <person name="Sun H."/>
            <person name="Yadav J.S."/>
            <person name="Pangilinan J."/>
            <person name="Larsson K.H."/>
            <person name="Matsuura K."/>
            <person name="Barry K."/>
            <person name="Labutti K."/>
            <person name="Kuo R."/>
            <person name="Ohm R.A."/>
            <person name="Bhattacharya S.S."/>
            <person name="Shirouzu T."/>
            <person name="Yoshinaga Y."/>
            <person name="Martin F.M."/>
            <person name="Grigoriev I.V."/>
            <person name="Hibbett D.S."/>
        </authorList>
    </citation>
    <scope>NUCLEOTIDE SEQUENCE [LARGE SCALE GENOMIC DNA]</scope>
    <source>
        <strain evidence="2 3">HHB10207 ss-3</strain>
    </source>
</reference>
<evidence type="ECO:0000313" key="3">
    <source>
        <dbReference type="Proteomes" id="UP000076798"/>
    </source>
</evidence>
<organism evidence="2 3">
    <name type="scientific">Sistotremastrum suecicum HHB10207 ss-3</name>
    <dbReference type="NCBI Taxonomy" id="1314776"/>
    <lineage>
        <taxon>Eukaryota</taxon>
        <taxon>Fungi</taxon>
        <taxon>Dikarya</taxon>
        <taxon>Basidiomycota</taxon>
        <taxon>Agaricomycotina</taxon>
        <taxon>Agaricomycetes</taxon>
        <taxon>Sistotremastrales</taxon>
        <taxon>Sistotremastraceae</taxon>
        <taxon>Sistotremastrum</taxon>
    </lineage>
</organism>
<feature type="transmembrane region" description="Helical" evidence="1">
    <location>
        <begin position="211"/>
        <end position="230"/>
    </location>
</feature>
<protein>
    <submittedName>
        <fullName evidence="2">Uncharacterized protein</fullName>
    </submittedName>
</protein>
<feature type="transmembrane region" description="Helical" evidence="1">
    <location>
        <begin position="12"/>
        <end position="35"/>
    </location>
</feature>
<keyword evidence="1" id="KW-1133">Transmembrane helix</keyword>
<proteinExistence type="predicted"/>
<accession>A0A166J3P4</accession>